<dbReference type="InterPro" id="IPR054291">
    <property type="entry name" value="DUF7027"/>
</dbReference>
<dbReference type="OrthoDB" id="6572371at2759"/>
<evidence type="ECO:0000259" key="2">
    <source>
        <dbReference type="Pfam" id="PF22954"/>
    </source>
</evidence>
<evidence type="ECO:0000313" key="3">
    <source>
        <dbReference type="EMBL" id="CRL02867.1"/>
    </source>
</evidence>
<feature type="transmembrane region" description="Helical" evidence="1">
    <location>
        <begin position="20"/>
        <end position="46"/>
    </location>
</feature>
<dbReference type="AlphaFoldDB" id="A0A1J1IRK8"/>
<evidence type="ECO:0000256" key="1">
    <source>
        <dbReference type="SAM" id="Phobius"/>
    </source>
</evidence>
<dbReference type="Proteomes" id="UP000183832">
    <property type="component" value="Unassembled WGS sequence"/>
</dbReference>
<sequence length="217" mass="25143">MRMDNSSTSLPRFNKCCFFFGLRSGVLIFVSIEALFWGILSFVAVYSEVKYIRNTDIPEFTDDLERDWYYYLIFEHPRDTFNERVRTNLIVLNLVLAFIIVLYLIFTLLLIIGISKRSKCFFVPYLVFDVFFLILTLVLGIVGMFFRFQISKLCIFFFFIKFYFAVCVYSLFKSYSKKSSDRISIHSAASQHLTAVEESPTSSQKPGLGEAPLAVAV</sequence>
<dbReference type="EMBL" id="CVRI01000058">
    <property type="protein sequence ID" value="CRL02867.1"/>
    <property type="molecule type" value="Genomic_DNA"/>
</dbReference>
<dbReference type="PANTHER" id="PTHR36694">
    <property type="entry name" value="PASIFLORA 1, ISOFORM A-RELATED"/>
    <property type="match status" value="1"/>
</dbReference>
<evidence type="ECO:0000313" key="4">
    <source>
        <dbReference type="Proteomes" id="UP000183832"/>
    </source>
</evidence>
<gene>
    <name evidence="3" type="ORF">CLUMA_CG015837</name>
</gene>
<feature type="transmembrane region" description="Helical" evidence="1">
    <location>
        <begin position="150"/>
        <end position="172"/>
    </location>
</feature>
<keyword evidence="1" id="KW-0472">Membrane</keyword>
<feature type="domain" description="DUF7027" evidence="2">
    <location>
        <begin position="86"/>
        <end position="142"/>
    </location>
</feature>
<feature type="transmembrane region" description="Helical" evidence="1">
    <location>
        <begin position="121"/>
        <end position="144"/>
    </location>
</feature>
<feature type="transmembrane region" description="Helical" evidence="1">
    <location>
        <begin position="90"/>
        <end position="114"/>
    </location>
</feature>
<reference evidence="3 4" key="1">
    <citation type="submission" date="2015-04" db="EMBL/GenBank/DDBJ databases">
        <authorList>
            <person name="Syromyatnikov M.Y."/>
            <person name="Popov V.N."/>
        </authorList>
    </citation>
    <scope>NUCLEOTIDE SEQUENCE [LARGE SCALE GENOMIC DNA]</scope>
</reference>
<dbReference type="PANTHER" id="PTHR36694:SF11">
    <property type="entry name" value="LP21121P-RELATED"/>
    <property type="match status" value="1"/>
</dbReference>
<name>A0A1J1IRK8_9DIPT</name>
<keyword evidence="1" id="KW-0812">Transmembrane</keyword>
<keyword evidence="4" id="KW-1185">Reference proteome</keyword>
<protein>
    <submittedName>
        <fullName evidence="3">CLUMA_CG015837, isoform A</fullName>
    </submittedName>
</protein>
<organism evidence="3 4">
    <name type="scientific">Clunio marinus</name>
    <dbReference type="NCBI Taxonomy" id="568069"/>
    <lineage>
        <taxon>Eukaryota</taxon>
        <taxon>Metazoa</taxon>
        <taxon>Ecdysozoa</taxon>
        <taxon>Arthropoda</taxon>
        <taxon>Hexapoda</taxon>
        <taxon>Insecta</taxon>
        <taxon>Pterygota</taxon>
        <taxon>Neoptera</taxon>
        <taxon>Endopterygota</taxon>
        <taxon>Diptera</taxon>
        <taxon>Nematocera</taxon>
        <taxon>Chironomoidea</taxon>
        <taxon>Chironomidae</taxon>
        <taxon>Clunio</taxon>
    </lineage>
</organism>
<keyword evidence="1" id="KW-1133">Transmembrane helix</keyword>
<proteinExistence type="predicted"/>
<dbReference type="Pfam" id="PF22954">
    <property type="entry name" value="DUF7027"/>
    <property type="match status" value="1"/>
</dbReference>
<accession>A0A1J1IRK8</accession>